<dbReference type="OrthoDB" id="127762at2"/>
<dbReference type="InterPro" id="IPR032625">
    <property type="entry name" value="M64_N"/>
</dbReference>
<dbReference type="GO" id="GO:0008237">
    <property type="term" value="F:metallopeptidase activity"/>
    <property type="evidence" value="ECO:0007669"/>
    <property type="project" value="InterPro"/>
</dbReference>
<accession>A0A250FLB2</accession>
<sequence length="424" mass="48430">MKKMIILVALLLTVLVQAQSYDAYFTKEALRLDFYLYGTKSTTYASLKGMKKEPLFGGSHTHLIHPNQGEYRVQVLEIGSGKVLFSKGMVTLMEEWQGMETDATKTEFFEIPCQTPFPKGPVEVTFERRTKEGNFQKIFTTKVDPTDYRIVKEAPVKYPIKPILQNGSPQKKVDIAVIPEGYTQEQMDKFVADVKRLFDYLFATPPYNKHKKDFNIQAILAPSQESGTDMEGSPTTYKNTLLDSHFYSFGMDRYLTCPSLFKAADVAAAVPYDQLFVVVNTKEYGGGAFYNVINLNVSDNKYAEKTFVHEFGHGFVGLADEYYYEGEEGMADRYNLKVEPWEANITTLVNFQSKWKDLVEKQTPIPTPRTEQYKNKVGAFEGGGYLFKGMYSPMEDCRMKSIQSNEFCPVCSRAIERMIQFYTE</sequence>
<dbReference type="Proteomes" id="UP000217250">
    <property type="component" value="Chromosome"/>
</dbReference>
<dbReference type="InterPro" id="IPR024079">
    <property type="entry name" value="MetalloPept_cat_dom_sf"/>
</dbReference>
<dbReference type="Pfam" id="PF16217">
    <property type="entry name" value="M64_N"/>
    <property type="match status" value="1"/>
</dbReference>
<feature type="chain" id="PRO_5012625780" evidence="1">
    <location>
        <begin position="19"/>
        <end position="424"/>
    </location>
</feature>
<dbReference type="GeneID" id="84807212"/>
<proteinExistence type="predicted"/>
<dbReference type="AlphaFoldDB" id="A0A250FLB2"/>
<feature type="domain" description="Peptidase M64 N-terminal" evidence="2">
    <location>
        <begin position="21"/>
        <end position="139"/>
    </location>
</feature>
<organism evidence="3 4">
    <name type="scientific">Capnocytophaga gingivalis</name>
    <dbReference type="NCBI Taxonomy" id="1017"/>
    <lineage>
        <taxon>Bacteria</taxon>
        <taxon>Pseudomonadati</taxon>
        <taxon>Bacteroidota</taxon>
        <taxon>Flavobacteriia</taxon>
        <taxon>Flavobacteriales</taxon>
        <taxon>Flavobacteriaceae</taxon>
        <taxon>Capnocytophaga</taxon>
    </lineage>
</organism>
<evidence type="ECO:0000259" key="2">
    <source>
        <dbReference type="Pfam" id="PF16217"/>
    </source>
</evidence>
<protein>
    <submittedName>
        <fullName evidence="3">Peptidase</fullName>
    </submittedName>
</protein>
<feature type="signal peptide" evidence="1">
    <location>
        <begin position="1"/>
        <end position="18"/>
    </location>
</feature>
<evidence type="ECO:0000313" key="4">
    <source>
        <dbReference type="Proteomes" id="UP000217250"/>
    </source>
</evidence>
<keyword evidence="1" id="KW-0732">Signal</keyword>
<dbReference type="InterPro" id="IPR038171">
    <property type="entry name" value="M64_N_sf"/>
</dbReference>
<dbReference type="Gene3D" id="3.40.390.10">
    <property type="entry name" value="Collagenase (Catalytic Domain)"/>
    <property type="match status" value="1"/>
</dbReference>
<dbReference type="RefSeq" id="WP_095909378.1">
    <property type="nucleotide sequence ID" value="NZ_CAJPPZ010000019.1"/>
</dbReference>
<reference evidence="4" key="1">
    <citation type="submission" date="2017-06" db="EMBL/GenBank/DDBJ databases">
        <title>Capnocytophaga spp. assemblies.</title>
        <authorList>
            <person name="Gulvik C.A."/>
        </authorList>
    </citation>
    <scope>NUCLEOTIDE SEQUENCE [LARGE SCALE GENOMIC DNA]</scope>
    <source>
        <strain evidence="4">H1496</strain>
    </source>
</reference>
<dbReference type="InterPro" id="IPR019026">
    <property type="entry name" value="Peptidase_M64_IgA"/>
</dbReference>
<gene>
    <name evidence="3" type="ORF">CGC50_01350</name>
</gene>
<dbReference type="Pfam" id="PF09471">
    <property type="entry name" value="Peptidase_M64"/>
    <property type="match status" value="1"/>
</dbReference>
<name>A0A250FLB2_9FLAO</name>
<dbReference type="KEGG" id="cgh:CGC50_01350"/>
<evidence type="ECO:0000313" key="3">
    <source>
        <dbReference type="EMBL" id="ATA85920.1"/>
    </source>
</evidence>
<dbReference type="EMBL" id="CP022386">
    <property type="protein sequence ID" value="ATA85920.1"/>
    <property type="molecule type" value="Genomic_DNA"/>
</dbReference>
<dbReference type="Gene3D" id="2.60.40.3250">
    <property type="entry name" value="Peptidase M64, N-terminal domain"/>
    <property type="match status" value="1"/>
</dbReference>
<evidence type="ECO:0000256" key="1">
    <source>
        <dbReference type="SAM" id="SignalP"/>
    </source>
</evidence>